<evidence type="ECO:0000313" key="3">
    <source>
        <dbReference type="EMBL" id="CPR19031.1"/>
    </source>
</evidence>
<proteinExistence type="predicted"/>
<evidence type="ECO:0000313" key="4">
    <source>
        <dbReference type="Proteomes" id="UP000033187"/>
    </source>
</evidence>
<dbReference type="InterPro" id="IPR018705">
    <property type="entry name" value="DUF2134_membrane"/>
</dbReference>
<dbReference type="KEGG" id="fiy:BN1229_v1_1974"/>
<keyword evidence="1" id="KW-0812">Transmembrane</keyword>
<keyword evidence="1" id="KW-1133">Transmembrane helix</keyword>
<reference evidence="4" key="1">
    <citation type="submission" date="2015-02" db="EMBL/GenBank/DDBJ databases">
        <authorList>
            <person name="Chooi Y.-H."/>
        </authorList>
    </citation>
    <scope>NUCLEOTIDE SEQUENCE [LARGE SCALE GENOMIC DNA]</scope>
    <source>
        <strain evidence="4">strain Y</strain>
    </source>
</reference>
<keyword evidence="4" id="KW-1185">Reference proteome</keyword>
<dbReference type="Proteomes" id="UP000033187">
    <property type="component" value="Chromosome 1"/>
</dbReference>
<feature type="domain" description="DUF2134" evidence="2">
    <location>
        <begin position="55"/>
        <end position="140"/>
    </location>
</feature>
<sequence length="549" mass="56904">MLKNAKEQESGSVAILSAVFLIVFLWCAALAVDFGSLYFERRTAQGAVDLAAIAAAQNIASADAAATATIEANNIRNVQRLVVTPGHYSADPSKAPDERFVADVEPFNAVRVQLTQNAPLYLAGALTGQRNMTIETQAIAVTTAQAAFSIGSRLLRLEGGLLNALLEGLLGGSVNLSVMDYEQLVDANVKLFQFMNALSTELDVDGASYNDVLAMDASVGAVLEALTNVSADSGQGAAAHVLSSIGATTHAADAMVSLGALVDLGPYGNLSTGSSAPGFDPSINVMQMVTTAASLANGSNQVSLNLGATIPGLTNVQVNVAIGEPQQDSPWLSVGERDVIVRTAQTRIRLLATVGAEGLVSVRVPLYAEVAYAEGRLDNIVCGNDVARDARVDIAALPGVAELWLGEVDVNNLDNFSRTLPVENANLVQTPLAKVSGKAHAAVTNTSETVLSFNWAEIEAQETKSTSTREPTTTLLNSLLRDLDLRVEVLGLGIGLPGNLGTVVANLLSAATPALDRLLSGVLDALGISLGEADITVHGVRCDGAALVG</sequence>
<feature type="transmembrane region" description="Helical" evidence="1">
    <location>
        <begin position="12"/>
        <end position="32"/>
    </location>
</feature>
<protein>
    <recommendedName>
        <fullName evidence="2">DUF2134 domain-containing protein</fullName>
    </recommendedName>
</protein>
<evidence type="ECO:0000256" key="1">
    <source>
        <dbReference type="SAM" id="Phobius"/>
    </source>
</evidence>
<gene>
    <name evidence="3" type="ORF">YBN1229_v1_1974</name>
</gene>
<dbReference type="Pfam" id="PF09977">
    <property type="entry name" value="Tad_C"/>
    <property type="match status" value="1"/>
</dbReference>
<evidence type="ECO:0000259" key="2">
    <source>
        <dbReference type="Pfam" id="PF09977"/>
    </source>
</evidence>
<organism evidence="3 4">
    <name type="scientific">Candidatus Filomicrobium marinum</name>
    <dbReference type="NCBI Taxonomy" id="1608628"/>
    <lineage>
        <taxon>Bacteria</taxon>
        <taxon>Pseudomonadati</taxon>
        <taxon>Pseudomonadota</taxon>
        <taxon>Alphaproteobacteria</taxon>
        <taxon>Hyphomicrobiales</taxon>
        <taxon>Hyphomicrobiaceae</taxon>
        <taxon>Filomicrobium</taxon>
    </lineage>
</organism>
<accession>A0A0D6JF85</accession>
<name>A0A0D6JF85_9HYPH</name>
<dbReference type="KEGG" id="fil:BN1229_v1_1972"/>
<dbReference type="RefSeq" id="WP_052743809.1">
    <property type="nucleotide sequence ID" value="NZ_LN829118.1"/>
</dbReference>
<dbReference type="AlphaFoldDB" id="A0A0D6JF85"/>
<keyword evidence="1" id="KW-0472">Membrane</keyword>
<dbReference type="EMBL" id="LN829119">
    <property type="protein sequence ID" value="CPR19031.1"/>
    <property type="molecule type" value="Genomic_DNA"/>
</dbReference>